<dbReference type="PROSITE" id="PS50994">
    <property type="entry name" value="INTEGRASE"/>
    <property type="match status" value="1"/>
</dbReference>
<dbReference type="Proteomes" id="UP000584415">
    <property type="component" value="Unassembled WGS sequence"/>
</dbReference>
<accession>A0A7K5VGT4</accession>
<evidence type="ECO:0000259" key="10">
    <source>
        <dbReference type="PROSITE" id="PS50994"/>
    </source>
</evidence>
<feature type="region of interest" description="Disordered" evidence="9">
    <location>
        <begin position="69"/>
        <end position="98"/>
    </location>
</feature>
<feature type="non-terminal residue" evidence="11">
    <location>
        <position position="98"/>
    </location>
</feature>
<dbReference type="GO" id="GO:0016787">
    <property type="term" value="F:hydrolase activity"/>
    <property type="evidence" value="ECO:0007669"/>
    <property type="project" value="UniProtKB-KW"/>
</dbReference>
<feature type="compositionally biased region" description="Basic and acidic residues" evidence="9">
    <location>
        <begin position="76"/>
        <end position="89"/>
    </location>
</feature>
<dbReference type="GO" id="GO:0015074">
    <property type="term" value="P:DNA integration"/>
    <property type="evidence" value="ECO:0007669"/>
    <property type="project" value="InterPro"/>
</dbReference>
<dbReference type="SUPFAM" id="SSF53098">
    <property type="entry name" value="Ribonuclease H-like"/>
    <property type="match status" value="1"/>
</dbReference>
<dbReference type="InterPro" id="IPR001584">
    <property type="entry name" value="Integrase_cat-core"/>
</dbReference>
<keyword evidence="1" id="KW-0808">Transferase</keyword>
<keyword evidence="4" id="KW-0255">Endonuclease</keyword>
<evidence type="ECO:0000256" key="5">
    <source>
        <dbReference type="ARBA" id="ARBA00022801"/>
    </source>
</evidence>
<dbReference type="PANTHER" id="PTHR41694:SF4">
    <property type="entry name" value="ENDOGENOUS RETROVIRUS GROUP K MEMBER 10 POL PROTEIN-RELATED"/>
    <property type="match status" value="1"/>
</dbReference>
<evidence type="ECO:0000256" key="7">
    <source>
        <dbReference type="ARBA" id="ARBA00022918"/>
    </source>
</evidence>
<evidence type="ECO:0000313" key="12">
    <source>
        <dbReference type="Proteomes" id="UP000584415"/>
    </source>
</evidence>
<evidence type="ECO:0000313" key="11">
    <source>
        <dbReference type="EMBL" id="NWU28138.1"/>
    </source>
</evidence>
<name>A0A7K5VGT4_9CORV</name>
<dbReference type="Gene3D" id="3.30.420.10">
    <property type="entry name" value="Ribonuclease H-like superfamily/Ribonuclease H"/>
    <property type="match status" value="1"/>
</dbReference>
<keyword evidence="2" id="KW-0548">Nucleotidyltransferase</keyword>
<evidence type="ECO:0000256" key="1">
    <source>
        <dbReference type="ARBA" id="ARBA00022679"/>
    </source>
</evidence>
<keyword evidence="3" id="KW-0540">Nuclease</keyword>
<keyword evidence="12" id="KW-1185">Reference proteome</keyword>
<keyword evidence="5" id="KW-0378">Hydrolase</keyword>
<keyword evidence="7" id="KW-0695">RNA-directed DNA polymerase</keyword>
<dbReference type="GO" id="GO:0035613">
    <property type="term" value="F:RNA stem-loop binding"/>
    <property type="evidence" value="ECO:0007669"/>
    <property type="project" value="TreeGrafter"/>
</dbReference>
<gene>
    <name evidence="11" type="primary">Ervk19_3</name>
    <name evidence="11" type="ORF">DYACAS_R16064</name>
</gene>
<comment type="caution">
    <text evidence="11">The sequence shown here is derived from an EMBL/GenBank/DDBJ whole genome shotgun (WGS) entry which is preliminary data.</text>
</comment>
<dbReference type="GO" id="GO:0003964">
    <property type="term" value="F:RNA-directed DNA polymerase activity"/>
    <property type="evidence" value="ECO:0007669"/>
    <property type="project" value="UniProtKB-KW"/>
</dbReference>
<dbReference type="GO" id="GO:0004519">
    <property type="term" value="F:endonuclease activity"/>
    <property type="evidence" value="ECO:0007669"/>
    <property type="project" value="UniProtKB-KW"/>
</dbReference>
<dbReference type="InterPro" id="IPR036397">
    <property type="entry name" value="RNaseH_sf"/>
</dbReference>
<proteinExistence type="predicted"/>
<dbReference type="AlphaFoldDB" id="A0A7K5VGT4"/>
<dbReference type="PANTHER" id="PTHR41694">
    <property type="entry name" value="ENDOGENOUS RETROVIRUS GROUP K MEMBER POL PROTEIN"/>
    <property type="match status" value="1"/>
</dbReference>
<evidence type="ECO:0000256" key="2">
    <source>
        <dbReference type="ARBA" id="ARBA00022695"/>
    </source>
</evidence>
<protein>
    <submittedName>
        <fullName evidence="11">POK19 protein</fullName>
    </submittedName>
</protein>
<evidence type="ECO:0000256" key="4">
    <source>
        <dbReference type="ARBA" id="ARBA00022759"/>
    </source>
</evidence>
<organism evidence="11 12">
    <name type="scientific">Platysteira castanea</name>
    <dbReference type="NCBI Taxonomy" id="1160851"/>
    <lineage>
        <taxon>Eukaryota</taxon>
        <taxon>Metazoa</taxon>
        <taxon>Chordata</taxon>
        <taxon>Craniata</taxon>
        <taxon>Vertebrata</taxon>
        <taxon>Euteleostomi</taxon>
        <taxon>Archelosauria</taxon>
        <taxon>Archosauria</taxon>
        <taxon>Dinosauria</taxon>
        <taxon>Saurischia</taxon>
        <taxon>Theropoda</taxon>
        <taxon>Coelurosauria</taxon>
        <taxon>Aves</taxon>
        <taxon>Neognathae</taxon>
        <taxon>Neoaves</taxon>
        <taxon>Telluraves</taxon>
        <taxon>Australaves</taxon>
        <taxon>Passeriformes</taxon>
        <taxon>Corvoidea</taxon>
        <taxon>Platysteiridae</taxon>
        <taxon>Platysteira</taxon>
    </lineage>
</organism>
<feature type="domain" description="Integrase catalytic" evidence="10">
    <location>
        <begin position="1"/>
        <end position="72"/>
    </location>
</feature>
<evidence type="ECO:0000256" key="6">
    <source>
        <dbReference type="ARBA" id="ARBA00022833"/>
    </source>
</evidence>
<evidence type="ECO:0000256" key="8">
    <source>
        <dbReference type="ARBA" id="ARBA00023268"/>
    </source>
</evidence>
<keyword evidence="8" id="KW-0511">Multifunctional enzyme</keyword>
<dbReference type="InterPro" id="IPR012337">
    <property type="entry name" value="RNaseH-like_sf"/>
</dbReference>
<sequence>IEHTTGIPRSPTGQLIVERKHQTLKRILEQQKGGSEINVPVIRLSKVLFTMNFLNCSFEEPDPPVLRHFSNSSGTKLKERPPVLIKDSDTLQIRGPYP</sequence>
<keyword evidence="6" id="KW-0862">Zinc</keyword>
<evidence type="ECO:0000256" key="3">
    <source>
        <dbReference type="ARBA" id="ARBA00022722"/>
    </source>
</evidence>
<dbReference type="EMBL" id="VYXC01009259">
    <property type="protein sequence ID" value="NWU28138.1"/>
    <property type="molecule type" value="Genomic_DNA"/>
</dbReference>
<reference evidence="11 12" key="1">
    <citation type="submission" date="2019-09" db="EMBL/GenBank/DDBJ databases">
        <title>Bird 10,000 Genomes (B10K) Project - Family phase.</title>
        <authorList>
            <person name="Zhang G."/>
        </authorList>
    </citation>
    <scope>NUCLEOTIDE SEQUENCE [LARGE SCALE GENOMIC DNA]</scope>
    <source>
        <strain evidence="11">B10K-DU-001-71</strain>
        <tissue evidence="11">Muscle</tissue>
    </source>
</reference>
<evidence type="ECO:0000256" key="9">
    <source>
        <dbReference type="SAM" id="MobiDB-lite"/>
    </source>
</evidence>
<feature type="non-terminal residue" evidence="11">
    <location>
        <position position="1"/>
    </location>
</feature>